<dbReference type="AlphaFoldDB" id="A0A7C4ARA0"/>
<name>A0A7C4ARA0_9BACT</name>
<dbReference type="EMBL" id="DTGT01000164">
    <property type="protein sequence ID" value="HGH60701.1"/>
    <property type="molecule type" value="Genomic_DNA"/>
</dbReference>
<protein>
    <submittedName>
        <fullName evidence="1">Uncharacterized protein</fullName>
    </submittedName>
</protein>
<sequence>MSSVKTKVLGVVICMLLMLGMAALASAKIPEGFRDIKLGMQKSQVLDLLKKSPRHFSYDELGGQIGEIIRGDDLFRYATYRFDDKGVLVEIQLHMREILGKERVLEVFNAQHDLKLGSVPKAVESGISIEVQDNSLVMRMIPNRETHASKGKP</sequence>
<comment type="caution">
    <text evidence="1">The sequence shown here is derived from an EMBL/GenBank/DDBJ whole genome shotgun (WGS) entry which is preliminary data.</text>
</comment>
<evidence type="ECO:0000313" key="1">
    <source>
        <dbReference type="EMBL" id="HGH60701.1"/>
    </source>
</evidence>
<accession>A0A7C4ARA0</accession>
<organism evidence="1">
    <name type="scientific">Desulfomonile tiedjei</name>
    <dbReference type="NCBI Taxonomy" id="2358"/>
    <lineage>
        <taxon>Bacteria</taxon>
        <taxon>Pseudomonadati</taxon>
        <taxon>Thermodesulfobacteriota</taxon>
        <taxon>Desulfomonilia</taxon>
        <taxon>Desulfomonilales</taxon>
        <taxon>Desulfomonilaceae</taxon>
        <taxon>Desulfomonile</taxon>
    </lineage>
</organism>
<gene>
    <name evidence="1" type="ORF">ENV54_05315</name>
</gene>
<proteinExistence type="predicted"/>
<reference evidence="1" key="1">
    <citation type="journal article" date="2020" name="mSystems">
        <title>Genome- and Community-Level Interaction Insights into Carbon Utilization and Element Cycling Functions of Hydrothermarchaeota in Hydrothermal Sediment.</title>
        <authorList>
            <person name="Zhou Z."/>
            <person name="Liu Y."/>
            <person name="Xu W."/>
            <person name="Pan J."/>
            <person name="Luo Z.H."/>
            <person name="Li M."/>
        </authorList>
    </citation>
    <scope>NUCLEOTIDE SEQUENCE [LARGE SCALE GENOMIC DNA]</scope>
    <source>
        <strain evidence="1">SpSt-769</strain>
    </source>
</reference>